<keyword evidence="1" id="KW-0472">Membrane</keyword>
<feature type="transmembrane region" description="Helical" evidence="1">
    <location>
        <begin position="51"/>
        <end position="74"/>
    </location>
</feature>
<comment type="caution">
    <text evidence="2">The sequence shown here is derived from an EMBL/GenBank/DDBJ whole genome shotgun (WGS) entry which is preliminary data.</text>
</comment>
<feature type="transmembrane region" description="Helical" evidence="1">
    <location>
        <begin position="7"/>
        <end position="31"/>
    </location>
</feature>
<proteinExistence type="predicted"/>
<name>A0A0L0C3Q8_LUCCU</name>
<feature type="transmembrane region" description="Helical" evidence="1">
    <location>
        <begin position="221"/>
        <end position="243"/>
    </location>
</feature>
<reference evidence="2 3" key="1">
    <citation type="journal article" date="2015" name="Nat. Commun.">
        <title>Lucilia cuprina genome unlocks parasitic fly biology to underpin future interventions.</title>
        <authorList>
            <person name="Anstead C.A."/>
            <person name="Korhonen P.K."/>
            <person name="Young N.D."/>
            <person name="Hall R.S."/>
            <person name="Jex A.R."/>
            <person name="Murali S.C."/>
            <person name="Hughes D.S."/>
            <person name="Lee S.F."/>
            <person name="Perry T."/>
            <person name="Stroehlein A.J."/>
            <person name="Ansell B.R."/>
            <person name="Breugelmans B."/>
            <person name="Hofmann A."/>
            <person name="Qu J."/>
            <person name="Dugan S."/>
            <person name="Lee S.L."/>
            <person name="Chao H."/>
            <person name="Dinh H."/>
            <person name="Han Y."/>
            <person name="Doddapaneni H.V."/>
            <person name="Worley K.C."/>
            <person name="Muzny D.M."/>
            <person name="Ioannidis P."/>
            <person name="Waterhouse R.M."/>
            <person name="Zdobnov E.M."/>
            <person name="James P.J."/>
            <person name="Bagnall N.H."/>
            <person name="Kotze A.C."/>
            <person name="Gibbs R.A."/>
            <person name="Richards S."/>
            <person name="Batterham P."/>
            <person name="Gasser R.B."/>
        </authorList>
    </citation>
    <scope>NUCLEOTIDE SEQUENCE [LARGE SCALE GENOMIC DNA]</scope>
    <source>
        <strain evidence="2 3">LS</strain>
        <tissue evidence="2">Full body</tissue>
    </source>
</reference>
<evidence type="ECO:0000313" key="3">
    <source>
        <dbReference type="Proteomes" id="UP000037069"/>
    </source>
</evidence>
<dbReference type="EMBL" id="JRES01000948">
    <property type="protein sequence ID" value="KNC26882.1"/>
    <property type="molecule type" value="Genomic_DNA"/>
</dbReference>
<feature type="transmembrane region" description="Helical" evidence="1">
    <location>
        <begin position="255"/>
        <end position="278"/>
    </location>
</feature>
<organism evidence="2 3">
    <name type="scientific">Lucilia cuprina</name>
    <name type="common">Green bottle fly</name>
    <name type="synonym">Australian sheep blowfly</name>
    <dbReference type="NCBI Taxonomy" id="7375"/>
    <lineage>
        <taxon>Eukaryota</taxon>
        <taxon>Metazoa</taxon>
        <taxon>Ecdysozoa</taxon>
        <taxon>Arthropoda</taxon>
        <taxon>Hexapoda</taxon>
        <taxon>Insecta</taxon>
        <taxon>Pterygota</taxon>
        <taxon>Neoptera</taxon>
        <taxon>Endopterygota</taxon>
        <taxon>Diptera</taxon>
        <taxon>Brachycera</taxon>
        <taxon>Muscomorpha</taxon>
        <taxon>Oestroidea</taxon>
        <taxon>Calliphoridae</taxon>
        <taxon>Luciliinae</taxon>
        <taxon>Lucilia</taxon>
    </lineage>
</organism>
<keyword evidence="1" id="KW-1133">Transmembrane helix</keyword>
<keyword evidence="1" id="KW-0812">Transmembrane</keyword>
<protein>
    <submittedName>
        <fullName evidence="2">Uncharacterized protein</fullName>
    </submittedName>
</protein>
<evidence type="ECO:0000256" key="1">
    <source>
        <dbReference type="SAM" id="Phobius"/>
    </source>
</evidence>
<sequence>MNDEDKSLLLLAFSNAVLLLLPILLKILLTPPPPLLAPTTKPPTRGEEEELLLLTAPVTLATAAAAIAAAAAAAELKFKAALSAAVAVRREEAAAAEAVKGSGAVEETIESISFVQVEFAEASNLCAVDDDAVVNERIAVAAAAGDGETVEELDDATDVSLRLSVVEYKSSLGCREECDVVCCCCTSIGMGDVGDCLIIVVVVLLPAKYLVLFTTVSLDSFLSIITSPRSSISILLANLLLFSPTTPLLRSSRPVLRLLLLTVPLLVLLNSLSAAVVVDSCYWPMLGVHAIPLLTDKCDAWHHYFVLQLQRHTLCRLLQIILTISSRLISINAENSNNLNLCVAIALPSHGSCAGGSPASISPDTAVDGLPAGYGCCANGFIL</sequence>
<dbReference type="AlphaFoldDB" id="A0A0L0C3Q8"/>
<dbReference type="Proteomes" id="UP000037069">
    <property type="component" value="Unassembled WGS sequence"/>
</dbReference>
<accession>A0A0L0C3Q8</accession>
<gene>
    <name evidence="2" type="ORF">FF38_10923</name>
</gene>
<evidence type="ECO:0000313" key="2">
    <source>
        <dbReference type="EMBL" id="KNC26882.1"/>
    </source>
</evidence>
<feature type="transmembrane region" description="Helical" evidence="1">
    <location>
        <begin position="196"/>
        <end position="215"/>
    </location>
</feature>
<keyword evidence="3" id="KW-1185">Reference proteome</keyword>